<protein>
    <submittedName>
        <fullName evidence="1">Uncharacterized protein</fullName>
    </submittedName>
</protein>
<organism evidence="1 2">
    <name type="scientific">Bacillus thuringiensis Bt18247</name>
    <dbReference type="NCBI Taxonomy" id="1423143"/>
    <lineage>
        <taxon>Bacteria</taxon>
        <taxon>Bacillati</taxon>
        <taxon>Bacillota</taxon>
        <taxon>Bacilli</taxon>
        <taxon>Bacillales</taxon>
        <taxon>Bacillaceae</taxon>
        <taxon>Bacillus</taxon>
        <taxon>Bacillus cereus group</taxon>
    </lineage>
</organism>
<dbReference type="AlphaFoldDB" id="A0A9W3X7U3"/>
<accession>A0A9W3X7U3</accession>
<proteinExistence type="predicted"/>
<name>A0A9W3X7U3_BACTU</name>
<sequence>MHEKISIKTMTDYHLYDFMRCPHKFYFRHIKRRKPSSFEWQQIAQMIVNQIINEYYTLPAGQQTKIVLLILIEKYWKKVRINMFASKTEYYIVLAKLTDHLLQFVERDDSQTPPLFLYEKFQKYMEESFLYQAVAYVAGTENGKRSEMKLNYEVKIVKVNNIFMVLEQKQRVQ</sequence>
<reference evidence="1 2" key="1">
    <citation type="submission" date="2016-02" db="EMBL/GenBank/DDBJ databases">
        <title>Comparative analysis of three nematocidal Bacillus thuringiensis strains.</title>
        <authorList>
            <person name="Hollensteiner J."/>
            <person name="Kloesener M."/>
            <person name="Bunk B."/>
            <person name="Sproeer C."/>
            <person name="Rosenstiel P."/>
            <person name="Schulte-Iserlohe R."/>
            <person name="Schulenburg H."/>
            <person name="Liesegang H."/>
        </authorList>
    </citation>
    <scope>NUCLEOTIDE SEQUENCE [LARGE SCALE GENOMIC DNA]</scope>
    <source>
        <strain evidence="1 2">Bt18247</strain>
    </source>
</reference>
<gene>
    <name evidence="1" type="ORF">BTI247_16800</name>
</gene>
<dbReference type="EMBL" id="CP015250">
    <property type="protein sequence ID" value="AOM10085.1"/>
    <property type="molecule type" value="Genomic_DNA"/>
</dbReference>
<evidence type="ECO:0000313" key="2">
    <source>
        <dbReference type="Proteomes" id="UP000192743"/>
    </source>
</evidence>
<evidence type="ECO:0000313" key="1">
    <source>
        <dbReference type="EMBL" id="AOM10085.1"/>
    </source>
</evidence>
<dbReference type="Proteomes" id="UP000192743">
    <property type="component" value="Chromosome"/>
</dbReference>